<dbReference type="EMBL" id="WOCA01000006">
    <property type="protein sequence ID" value="MUK88618.1"/>
    <property type="molecule type" value="Genomic_DNA"/>
</dbReference>
<dbReference type="RefSeq" id="WP_155668599.1">
    <property type="nucleotide sequence ID" value="NZ_WOCA01000006.1"/>
</dbReference>
<keyword evidence="1" id="KW-0812">Transmembrane</keyword>
<keyword evidence="1" id="KW-0472">Membrane</keyword>
<evidence type="ECO:0000313" key="3">
    <source>
        <dbReference type="Proteomes" id="UP000469125"/>
    </source>
</evidence>
<feature type="transmembrane region" description="Helical" evidence="1">
    <location>
        <begin position="150"/>
        <end position="168"/>
    </location>
</feature>
<proteinExistence type="predicted"/>
<dbReference type="AlphaFoldDB" id="A0A6N8FMQ0"/>
<dbReference type="Proteomes" id="UP000469125">
    <property type="component" value="Unassembled WGS sequence"/>
</dbReference>
<feature type="transmembrane region" description="Helical" evidence="1">
    <location>
        <begin position="180"/>
        <end position="200"/>
    </location>
</feature>
<comment type="caution">
    <text evidence="2">The sequence shown here is derived from an EMBL/GenBank/DDBJ whole genome shotgun (WGS) entry which is preliminary data.</text>
</comment>
<feature type="transmembrane region" description="Helical" evidence="1">
    <location>
        <begin position="42"/>
        <end position="63"/>
    </location>
</feature>
<sequence length="259" mass="28504">MNIHIFEGFSDVLLEVLVALTPLLILFIIFQFFFLRLQLRRLIDIGIGFLFTFFGLSFFLQGVHVGFMPIGELMGEKLGSISFTWILIPIGFVLGFVAIYAEPAVSVLVRQVEKVSGGYIPQKVLLYTLSIGVGLSIALSMVRIIFGFSLWYFIVPGYIMALVMVKYSSKTFTSIAFDSGGVATGPMTATFILAMFVGIASVTEGRDPLLDGFGMVALVALAPILSVLTLGILFSRKEKAHNDRKNTGTEINRHNREKG</sequence>
<evidence type="ECO:0000256" key="1">
    <source>
        <dbReference type="SAM" id="Phobius"/>
    </source>
</evidence>
<name>A0A6N8FMQ0_9BACI</name>
<accession>A0A6N8FMQ0</accession>
<feature type="transmembrane region" description="Helical" evidence="1">
    <location>
        <begin position="212"/>
        <end position="235"/>
    </location>
</feature>
<organism evidence="2 3">
    <name type="scientific">Ornithinibacillus caprae</name>
    <dbReference type="NCBI Taxonomy" id="2678566"/>
    <lineage>
        <taxon>Bacteria</taxon>
        <taxon>Bacillati</taxon>
        <taxon>Bacillota</taxon>
        <taxon>Bacilli</taxon>
        <taxon>Bacillales</taxon>
        <taxon>Bacillaceae</taxon>
        <taxon>Ornithinibacillus</taxon>
    </lineage>
</organism>
<dbReference type="InterPro" id="IPR011435">
    <property type="entry name" value="UmpAB"/>
</dbReference>
<gene>
    <name evidence="2" type="ORF">GMD78_09470</name>
</gene>
<keyword evidence="3" id="KW-1185">Reference proteome</keyword>
<keyword evidence="1" id="KW-1133">Transmembrane helix</keyword>
<dbReference type="Pfam" id="PF07556">
    <property type="entry name" value="DUF1538"/>
    <property type="match status" value="1"/>
</dbReference>
<feature type="transmembrane region" description="Helical" evidence="1">
    <location>
        <begin position="124"/>
        <end position="144"/>
    </location>
</feature>
<feature type="transmembrane region" description="Helical" evidence="1">
    <location>
        <begin position="12"/>
        <end position="35"/>
    </location>
</feature>
<protein>
    <submittedName>
        <fullName evidence="2">DUF1538 domain-containing protein</fullName>
    </submittedName>
</protein>
<feature type="transmembrane region" description="Helical" evidence="1">
    <location>
        <begin position="83"/>
        <end position="103"/>
    </location>
</feature>
<reference evidence="2 3" key="1">
    <citation type="submission" date="2019-11" db="EMBL/GenBank/DDBJ databases">
        <authorList>
            <person name="Li X."/>
        </authorList>
    </citation>
    <scope>NUCLEOTIDE SEQUENCE [LARGE SCALE GENOMIC DNA]</scope>
    <source>
        <strain evidence="2 3">L9</strain>
    </source>
</reference>
<evidence type="ECO:0000313" key="2">
    <source>
        <dbReference type="EMBL" id="MUK88618.1"/>
    </source>
</evidence>